<reference evidence="2" key="1">
    <citation type="submission" date="2007-07" db="EMBL/GenBank/DDBJ databases">
        <title>PCAP assembly of the Caenorhabditis remanei genome.</title>
        <authorList>
            <consortium name="The Caenorhabditis remanei Sequencing Consortium"/>
            <person name="Wilson R.K."/>
        </authorList>
    </citation>
    <scope>NUCLEOTIDE SEQUENCE [LARGE SCALE GENOMIC DNA]</scope>
    <source>
        <strain evidence="2">PB4641</strain>
    </source>
</reference>
<dbReference type="InterPro" id="IPR049163">
    <property type="entry name" value="Pif1-like_2B_dom"/>
</dbReference>
<proteinExistence type="predicted"/>
<protein>
    <recommendedName>
        <fullName evidence="1">DNA helicase Pif1-like 2B domain-containing protein</fullName>
    </recommendedName>
</protein>
<sequence length="218" mass="24244">MVSIPDKLILTGTDTDLVDWVFPDVNTYKLVESSAVLTVDNRTALRINEYILDKLNGEMREFVSIDTADKDNALNVDPAIFATETPPGMPPHRLRLKVGAQIVLLRNLSVEAGLCNGTRLTIVSFGEDIIYCHRNTDPKKPKQMVFLHRILMSPSGKGGKSCGFRRRQFPIRLAYACTINKSQGQTLTRCGLLPLFLNPPPSSPMGRRYGWAKKSGRG</sequence>
<organism evidence="3">
    <name type="scientific">Caenorhabditis remanei</name>
    <name type="common">Caenorhabditis vulgaris</name>
    <dbReference type="NCBI Taxonomy" id="31234"/>
    <lineage>
        <taxon>Eukaryota</taxon>
        <taxon>Metazoa</taxon>
        <taxon>Ecdysozoa</taxon>
        <taxon>Nematoda</taxon>
        <taxon>Chromadorea</taxon>
        <taxon>Rhabditida</taxon>
        <taxon>Rhabditina</taxon>
        <taxon>Rhabditomorpha</taxon>
        <taxon>Rhabditoidea</taxon>
        <taxon>Rhabditidae</taxon>
        <taxon>Peloderinae</taxon>
        <taxon>Caenorhabditis</taxon>
    </lineage>
</organism>
<feature type="domain" description="DNA helicase Pif1-like 2B" evidence="1">
    <location>
        <begin position="87"/>
        <end position="125"/>
    </location>
</feature>
<dbReference type="AlphaFoldDB" id="E3NRH2"/>
<name>E3NRH2_CAERE</name>
<accession>E3NRH2</accession>
<evidence type="ECO:0000313" key="3">
    <source>
        <dbReference type="Proteomes" id="UP000008281"/>
    </source>
</evidence>
<dbReference type="EMBL" id="DS269724">
    <property type="protein sequence ID" value="EFO87550.1"/>
    <property type="molecule type" value="Genomic_DNA"/>
</dbReference>
<dbReference type="STRING" id="31234.E3NRH2"/>
<keyword evidence="3" id="KW-1185">Reference proteome</keyword>
<dbReference type="Proteomes" id="UP000008281">
    <property type="component" value="Unassembled WGS sequence"/>
</dbReference>
<dbReference type="Pfam" id="PF21530">
    <property type="entry name" value="Pif1_2B_dom"/>
    <property type="match status" value="1"/>
</dbReference>
<evidence type="ECO:0000259" key="1">
    <source>
        <dbReference type="Pfam" id="PF21530"/>
    </source>
</evidence>
<dbReference type="InParanoid" id="E3NRH2"/>
<dbReference type="InterPro" id="IPR027417">
    <property type="entry name" value="P-loop_NTPase"/>
</dbReference>
<dbReference type="eggNOG" id="KOG0987">
    <property type="taxonomic scope" value="Eukaryota"/>
</dbReference>
<evidence type="ECO:0000313" key="2">
    <source>
        <dbReference type="EMBL" id="EFO87550.1"/>
    </source>
</evidence>
<dbReference type="HOGENOM" id="CLU_001324_14_0_1"/>
<dbReference type="OrthoDB" id="9997116at2759"/>
<gene>
    <name evidence="2" type="ORF">CRE_29279</name>
</gene>
<dbReference type="PANTHER" id="PTHR23274">
    <property type="entry name" value="DNA HELICASE-RELATED"/>
    <property type="match status" value="1"/>
</dbReference>
<dbReference type="SUPFAM" id="SSF52540">
    <property type="entry name" value="P-loop containing nucleoside triphosphate hydrolases"/>
    <property type="match status" value="1"/>
</dbReference>
<dbReference type="GO" id="GO:0005657">
    <property type="term" value="C:replication fork"/>
    <property type="evidence" value="ECO:0007669"/>
    <property type="project" value="TreeGrafter"/>
</dbReference>
<dbReference type="PANTHER" id="PTHR23274:SF51">
    <property type="entry name" value="OS03G0423850 PROTEIN"/>
    <property type="match status" value="1"/>
</dbReference>
<dbReference type="GO" id="GO:0006260">
    <property type="term" value="P:DNA replication"/>
    <property type="evidence" value="ECO:0007669"/>
    <property type="project" value="TreeGrafter"/>
</dbReference>